<dbReference type="InterPro" id="IPR004198">
    <property type="entry name" value="Znf_C5HC2"/>
</dbReference>
<dbReference type="EMBL" id="JALJOR010000021">
    <property type="protein sequence ID" value="KAK9803401.1"/>
    <property type="molecule type" value="Genomic_DNA"/>
</dbReference>
<feature type="region of interest" description="Disordered" evidence="3">
    <location>
        <begin position="440"/>
        <end position="465"/>
    </location>
</feature>
<feature type="compositionally biased region" description="Low complexity" evidence="3">
    <location>
        <begin position="131"/>
        <end position="150"/>
    </location>
</feature>
<dbReference type="Pfam" id="PF02373">
    <property type="entry name" value="JmjC"/>
    <property type="match status" value="1"/>
</dbReference>
<feature type="compositionally biased region" description="Low complexity" evidence="3">
    <location>
        <begin position="834"/>
        <end position="860"/>
    </location>
</feature>
<keyword evidence="1" id="KW-0479">Metal-binding</keyword>
<feature type="compositionally biased region" description="Acidic residues" evidence="3">
    <location>
        <begin position="391"/>
        <end position="402"/>
    </location>
</feature>
<feature type="compositionally biased region" description="Low complexity" evidence="3">
    <location>
        <begin position="164"/>
        <end position="181"/>
    </location>
</feature>
<name>A0AAW1P459_9CHLO</name>
<dbReference type="Gene3D" id="2.60.120.650">
    <property type="entry name" value="Cupin"/>
    <property type="match status" value="1"/>
</dbReference>
<feature type="compositionally biased region" description="Low complexity" evidence="3">
    <location>
        <begin position="1058"/>
        <end position="1068"/>
    </location>
</feature>
<protein>
    <submittedName>
        <fullName evidence="6">Uncharacterized protein</fullName>
    </submittedName>
</protein>
<feature type="compositionally biased region" description="Basic and acidic residues" evidence="3">
    <location>
        <begin position="759"/>
        <end position="774"/>
    </location>
</feature>
<feature type="compositionally biased region" description="Basic and acidic residues" evidence="3">
    <location>
        <begin position="58"/>
        <end position="70"/>
    </location>
</feature>
<feature type="compositionally biased region" description="Low complexity" evidence="3">
    <location>
        <begin position="440"/>
        <end position="451"/>
    </location>
</feature>
<accession>A0AAW1P459</accession>
<dbReference type="GO" id="GO:0046872">
    <property type="term" value="F:metal ion binding"/>
    <property type="evidence" value="ECO:0007669"/>
    <property type="project" value="UniProtKB-KW"/>
</dbReference>
<sequence length="1341" mass="141219">MEVQPGPQDLPPSSPASAAADARPASASPTPPPGRQARASALAAHKKVAGFIAASGKSIRELRNEVEGKSPTKRAPARRNPGTIISSGVPPAQSSTAAPPGSQGYVLPTRPASLPNGPAAPQQPPRPPAGAPAISPTAVSQSIQSITSSVPLVAAGHSQPRPPVVASAEAAAAGTAATAVAEDGKPKRRGGRIKGSKNKPKFDADGNPIKRPQRGAARPKRSVPRDSSEEDEPKRRGKAKVEEDLPEEMDYLHGCTKCRYLKGGCGACRDKPIMERPKSVRWRPEAGRPQKGIPDAPTFYPTPEEFADPLTYIDSIRPEGERCGIACVVPPKGWSPPFALEKGTNGLSAESFRFSIRKQLTSHLCMRLANTSRHNKKSAAGRYDAKKPDMPDDDTFEEHEEDDGEFGFVTLDRTHTLKSFAAYADWVKSCHFGISNAPAAASASQGESEAQASKRRRVAPEKREPSVDEIEAEFWRIVETPDEVVESLYGQDLDSGHHGSGLPLPPFRQKMLEQHLAKTGQAAKVDKDENSGEKRVMTEEDIAYSQHAWNINNLPRCKGSVLRYVIGEELITGVMVPWLYVGSCLSAFCWHVEDHALYSINYLHMGAPKVWYGVPAHSSEALEEAVKDALPHLFEAAPDLLYQLVTMLSPLQLQARGVPVHRVVHREGSFVITFPNAYHAGFNTGFNCAEAVNFGPPDWIPYGTDIIEKYRKDGKATTLSYDALLIALVKAARPVKERMDNSAKQAAVKAEAMEVDAKPEAAVKAEPASVKEEASAAGSGPADAEMAEAEAEVELELEVTAGAAGTAGAAANGSAKLVSVTISPTKPGARKRANASGKAAQDKAAAGHPAGAKAACASGKDGPRVGRTDDISFLDPIEVKDVPPVAVKLGVGELTLRLEEEDRRRAVGLQGAVLKQQRMHGATGAIGEDGLHTDCEDTDCEVCKCDLYLSAIISPACPGRTVCAEHAAALGVRTEQMIMLYRYTMEEMYGWVGEAKRCIPGCDQAVAQAKQRKCTHTSPNQRPAPQVKKLGPVYVMNRPRGRPKSSPTSRRGGKRGPKAGAAKAPPRSKSQDISEAPEDLIVDAAPQPAAAEAANPMPAAAAQPPAMATASAPAPAAAAPAVPAAPAAEAEPAASRRPVRVVPKRKGAEAPETAAKRPRRPKQAPGAKRGAAQPAGTASQGAAGQPGQGDAASQPASSLAALVPAVLQGGFASAWPAALPPPNMSPEYLAGMQQMLAALSDAPPDPSYSAPPNAQTVHAEPAGTPHAVPALPNQDMPAAGALSPPVPAASWDSRLHGSPARRQGQGEAVDQMPPESPPFDLDALLVDPSTHDPSGMHSVYV</sequence>
<dbReference type="Proteomes" id="UP001489004">
    <property type="component" value="Unassembled WGS sequence"/>
</dbReference>
<dbReference type="Pfam" id="PF02928">
    <property type="entry name" value="zf-C5HC2"/>
    <property type="match status" value="1"/>
</dbReference>
<gene>
    <name evidence="6" type="ORF">WJX72_006240</name>
</gene>
<feature type="compositionally biased region" description="Low complexity" evidence="3">
    <location>
        <begin position="1240"/>
        <end position="1254"/>
    </location>
</feature>
<evidence type="ECO:0000256" key="2">
    <source>
        <dbReference type="ARBA" id="ARBA00023004"/>
    </source>
</evidence>
<dbReference type="SMART" id="SM00545">
    <property type="entry name" value="JmjN"/>
    <property type="match status" value="1"/>
</dbReference>
<feature type="domain" description="JmjC" evidence="5">
    <location>
        <begin position="543"/>
        <end position="711"/>
    </location>
</feature>
<feature type="region of interest" description="Disordered" evidence="3">
    <location>
        <begin position="759"/>
        <end position="781"/>
    </location>
</feature>
<keyword evidence="2" id="KW-0408">Iron</keyword>
<dbReference type="PANTHER" id="PTHR10694:SF33">
    <property type="entry name" value="LYSINE-SPECIFIC DEMETHYLASE 5"/>
    <property type="match status" value="1"/>
</dbReference>
<dbReference type="GO" id="GO:0141052">
    <property type="term" value="F:histone H3 demethylase activity"/>
    <property type="evidence" value="ECO:0007669"/>
    <property type="project" value="UniProtKB-ARBA"/>
</dbReference>
<dbReference type="SMART" id="SM00558">
    <property type="entry name" value="JmjC"/>
    <property type="match status" value="1"/>
</dbReference>
<feature type="region of interest" description="Disordered" evidence="3">
    <location>
        <begin position="372"/>
        <end position="402"/>
    </location>
</feature>
<comment type="caution">
    <text evidence="6">The sequence shown here is derived from an EMBL/GenBank/DDBJ whole genome shotgun (WGS) entry which is preliminary data.</text>
</comment>
<keyword evidence="7" id="KW-1185">Reference proteome</keyword>
<organism evidence="6 7">
    <name type="scientific">[Myrmecia] bisecta</name>
    <dbReference type="NCBI Taxonomy" id="41462"/>
    <lineage>
        <taxon>Eukaryota</taxon>
        <taxon>Viridiplantae</taxon>
        <taxon>Chlorophyta</taxon>
        <taxon>core chlorophytes</taxon>
        <taxon>Trebouxiophyceae</taxon>
        <taxon>Trebouxiales</taxon>
        <taxon>Trebouxiaceae</taxon>
        <taxon>Myrmecia</taxon>
    </lineage>
</organism>
<evidence type="ECO:0000259" key="5">
    <source>
        <dbReference type="PROSITE" id="PS51184"/>
    </source>
</evidence>
<feature type="compositionally biased region" description="Basic residues" evidence="3">
    <location>
        <begin position="186"/>
        <end position="199"/>
    </location>
</feature>
<dbReference type="GO" id="GO:0005634">
    <property type="term" value="C:nucleus"/>
    <property type="evidence" value="ECO:0007669"/>
    <property type="project" value="TreeGrafter"/>
</dbReference>
<feature type="compositionally biased region" description="Low complexity" evidence="3">
    <location>
        <begin position="15"/>
        <end position="28"/>
    </location>
</feature>
<reference evidence="6 7" key="1">
    <citation type="journal article" date="2024" name="Nat. Commun.">
        <title>Phylogenomics reveals the evolutionary origins of lichenization in chlorophyte algae.</title>
        <authorList>
            <person name="Puginier C."/>
            <person name="Libourel C."/>
            <person name="Otte J."/>
            <person name="Skaloud P."/>
            <person name="Haon M."/>
            <person name="Grisel S."/>
            <person name="Petersen M."/>
            <person name="Berrin J.G."/>
            <person name="Delaux P.M."/>
            <person name="Dal Grande F."/>
            <person name="Keller J."/>
        </authorList>
    </citation>
    <scope>NUCLEOTIDE SEQUENCE [LARGE SCALE GENOMIC DNA]</scope>
    <source>
        <strain evidence="6 7">SAG 2043</strain>
    </source>
</reference>
<feature type="region of interest" description="Disordered" evidence="3">
    <location>
        <begin position="1013"/>
        <end position="1074"/>
    </location>
</feature>
<evidence type="ECO:0000256" key="1">
    <source>
        <dbReference type="ARBA" id="ARBA00022723"/>
    </source>
</evidence>
<dbReference type="PANTHER" id="PTHR10694">
    <property type="entry name" value="LYSINE-SPECIFIC DEMETHYLASE"/>
    <property type="match status" value="1"/>
</dbReference>
<evidence type="ECO:0000313" key="6">
    <source>
        <dbReference type="EMBL" id="KAK9803401.1"/>
    </source>
</evidence>
<feature type="region of interest" description="Disordered" evidence="3">
    <location>
        <begin position="825"/>
        <end position="867"/>
    </location>
</feature>
<feature type="region of interest" description="Disordered" evidence="3">
    <location>
        <begin position="1"/>
        <end position="245"/>
    </location>
</feature>
<dbReference type="InterPro" id="IPR003349">
    <property type="entry name" value="JmjN"/>
</dbReference>
<dbReference type="SUPFAM" id="SSF51197">
    <property type="entry name" value="Clavaminate synthase-like"/>
    <property type="match status" value="1"/>
</dbReference>
<dbReference type="PROSITE" id="PS51184">
    <property type="entry name" value="JMJC"/>
    <property type="match status" value="1"/>
</dbReference>
<dbReference type="InterPro" id="IPR003347">
    <property type="entry name" value="JmjC_dom"/>
</dbReference>
<dbReference type="GO" id="GO:0010468">
    <property type="term" value="P:regulation of gene expression"/>
    <property type="evidence" value="ECO:0007669"/>
    <property type="project" value="TreeGrafter"/>
</dbReference>
<proteinExistence type="predicted"/>
<evidence type="ECO:0000256" key="3">
    <source>
        <dbReference type="SAM" id="MobiDB-lite"/>
    </source>
</evidence>
<dbReference type="GO" id="GO:0000785">
    <property type="term" value="C:chromatin"/>
    <property type="evidence" value="ECO:0007669"/>
    <property type="project" value="TreeGrafter"/>
</dbReference>
<feature type="region of interest" description="Disordered" evidence="3">
    <location>
        <begin position="1240"/>
        <end position="1341"/>
    </location>
</feature>
<feature type="domain" description="JmjN" evidence="4">
    <location>
        <begin position="296"/>
        <end position="337"/>
    </location>
</feature>
<dbReference type="PROSITE" id="PS51183">
    <property type="entry name" value="JMJN"/>
    <property type="match status" value="1"/>
</dbReference>
<evidence type="ECO:0000313" key="7">
    <source>
        <dbReference type="Proteomes" id="UP001489004"/>
    </source>
</evidence>
<feature type="compositionally biased region" description="Basic residues" evidence="3">
    <location>
        <begin position="211"/>
        <end position="222"/>
    </location>
</feature>
<feature type="compositionally biased region" description="Pro residues" evidence="3">
    <location>
        <begin position="121"/>
        <end position="130"/>
    </location>
</feature>
<feature type="region of interest" description="Disordered" evidence="3">
    <location>
        <begin position="282"/>
        <end position="301"/>
    </location>
</feature>
<dbReference type="Pfam" id="PF02375">
    <property type="entry name" value="JmjN"/>
    <property type="match status" value="1"/>
</dbReference>
<feature type="region of interest" description="Disordered" evidence="3">
    <location>
        <begin position="1126"/>
        <end position="1197"/>
    </location>
</feature>
<evidence type="ECO:0000259" key="4">
    <source>
        <dbReference type="PROSITE" id="PS51183"/>
    </source>
</evidence>
<feature type="compositionally biased region" description="Low complexity" evidence="3">
    <location>
        <begin position="1170"/>
        <end position="1197"/>
    </location>
</feature>